<dbReference type="AlphaFoldDB" id="K0SIC5"/>
<dbReference type="Proteomes" id="UP000266841">
    <property type="component" value="Unassembled WGS sequence"/>
</dbReference>
<accession>K0SIC5</accession>
<dbReference type="OrthoDB" id="46853at2759"/>
<feature type="region of interest" description="Disordered" evidence="1">
    <location>
        <begin position="88"/>
        <end position="126"/>
    </location>
</feature>
<dbReference type="eggNOG" id="ENOG502SZF9">
    <property type="taxonomic scope" value="Eukaryota"/>
</dbReference>
<evidence type="ECO:0000313" key="3">
    <source>
        <dbReference type="Proteomes" id="UP000266841"/>
    </source>
</evidence>
<feature type="region of interest" description="Disordered" evidence="1">
    <location>
        <begin position="1"/>
        <end position="24"/>
    </location>
</feature>
<comment type="caution">
    <text evidence="2">The sequence shown here is derived from an EMBL/GenBank/DDBJ whole genome shotgun (WGS) entry which is preliminary data.</text>
</comment>
<organism evidence="2 3">
    <name type="scientific">Thalassiosira oceanica</name>
    <name type="common">Marine diatom</name>
    <dbReference type="NCBI Taxonomy" id="159749"/>
    <lineage>
        <taxon>Eukaryota</taxon>
        <taxon>Sar</taxon>
        <taxon>Stramenopiles</taxon>
        <taxon>Ochrophyta</taxon>
        <taxon>Bacillariophyta</taxon>
        <taxon>Coscinodiscophyceae</taxon>
        <taxon>Thalassiosirophycidae</taxon>
        <taxon>Thalassiosirales</taxon>
        <taxon>Thalassiosiraceae</taxon>
        <taxon>Thalassiosira</taxon>
    </lineage>
</organism>
<feature type="non-terminal residue" evidence="2">
    <location>
        <position position="1"/>
    </location>
</feature>
<protein>
    <submittedName>
        <fullName evidence="2">Uncharacterized protein</fullName>
    </submittedName>
</protein>
<keyword evidence="3" id="KW-1185">Reference proteome</keyword>
<name>K0SIC5_THAOC</name>
<gene>
    <name evidence="2" type="ORF">THAOC_18837</name>
</gene>
<evidence type="ECO:0000313" key="2">
    <source>
        <dbReference type="EMBL" id="EJK60756.1"/>
    </source>
</evidence>
<proteinExistence type="predicted"/>
<evidence type="ECO:0000256" key="1">
    <source>
        <dbReference type="SAM" id="MobiDB-lite"/>
    </source>
</evidence>
<reference evidence="2 3" key="1">
    <citation type="journal article" date="2012" name="Genome Biol.">
        <title>Genome and low-iron response of an oceanic diatom adapted to chronic iron limitation.</title>
        <authorList>
            <person name="Lommer M."/>
            <person name="Specht M."/>
            <person name="Roy A.S."/>
            <person name="Kraemer L."/>
            <person name="Andreson R."/>
            <person name="Gutowska M.A."/>
            <person name="Wolf J."/>
            <person name="Bergner S.V."/>
            <person name="Schilhabel M.B."/>
            <person name="Klostermeier U.C."/>
            <person name="Beiko R.G."/>
            <person name="Rosenstiel P."/>
            <person name="Hippler M."/>
            <person name="Laroche J."/>
        </authorList>
    </citation>
    <scope>NUCLEOTIDE SEQUENCE [LARGE SCALE GENOMIC DNA]</scope>
    <source>
        <strain evidence="2 3">CCMP1005</strain>
    </source>
</reference>
<dbReference type="EMBL" id="AGNL01020716">
    <property type="protein sequence ID" value="EJK60756.1"/>
    <property type="molecule type" value="Genomic_DNA"/>
</dbReference>
<sequence>GPPGDGLSSTLAEEVGGNVEGLDEDTILEAMRGKNWSPPTSIDDTLRDRSLERFMDFDKMIEADGGGEDVVSDLPDFDEVIRRRKAREAASGGADDGLPRYDPTLGKKAQRNAQRRADAMRREAELEAEKSPFEDVDFLKILENGAWVGIGLLIVWEIYINSPFFDRAAPLIPVVYDKMDVVEKMNDLNAPTP</sequence>
<feature type="compositionally biased region" description="Basic and acidic residues" evidence="1">
    <location>
        <begin position="115"/>
        <end position="126"/>
    </location>
</feature>